<reference evidence="6 7" key="1">
    <citation type="journal article" date="2012" name="BMC Genomics">
        <title>Comparative genomics of the classical Bordetella subspecies: the evolution and exchange of virulence-associated diversity amongst closely related pathogens.</title>
        <authorList>
            <person name="Park J."/>
            <person name="Zhang Y."/>
            <person name="Buboltz A.M."/>
            <person name="Zhang X."/>
            <person name="Schuster S.C."/>
            <person name="Ahuja U."/>
            <person name="Liu M."/>
            <person name="Miller J.F."/>
            <person name="Sebaihia M."/>
            <person name="Bentley S.D."/>
            <person name="Parkhill J."/>
            <person name="Harvill E.T."/>
        </authorList>
    </citation>
    <scope>NUCLEOTIDE SEQUENCE [LARGE SCALE GENOMIC DNA]</scope>
    <source>
        <strain evidence="6 7">253</strain>
    </source>
</reference>
<evidence type="ECO:0000256" key="1">
    <source>
        <dbReference type="ARBA" id="ARBA00001946"/>
    </source>
</evidence>
<dbReference type="FunFam" id="3.90.850.10:FF:000002">
    <property type="entry name" value="2-hydroxyhepta-2,4-diene-1,7-dioate isomerase"/>
    <property type="match status" value="1"/>
</dbReference>
<dbReference type="GO" id="GO:0018773">
    <property type="term" value="F:acetylpyruvate hydrolase activity"/>
    <property type="evidence" value="ECO:0007669"/>
    <property type="project" value="TreeGrafter"/>
</dbReference>
<dbReference type="Proteomes" id="UP000007564">
    <property type="component" value="Chromosome"/>
</dbReference>
<dbReference type="Pfam" id="PF01557">
    <property type="entry name" value="FAA_hydrolase"/>
    <property type="match status" value="1"/>
</dbReference>
<dbReference type="PANTHER" id="PTHR11820">
    <property type="entry name" value="ACYLPYRUVASE"/>
    <property type="match status" value="1"/>
</dbReference>
<dbReference type="GO" id="GO:0046872">
    <property type="term" value="F:metal ion binding"/>
    <property type="evidence" value="ECO:0007669"/>
    <property type="project" value="UniProtKB-KW"/>
</dbReference>
<evidence type="ECO:0000256" key="2">
    <source>
        <dbReference type="ARBA" id="ARBA00010211"/>
    </source>
</evidence>
<dbReference type="PANTHER" id="PTHR11820:SF7">
    <property type="entry name" value="ACYLPYRUVASE FAHD1, MITOCHONDRIAL"/>
    <property type="match status" value="1"/>
</dbReference>
<evidence type="ECO:0000256" key="3">
    <source>
        <dbReference type="ARBA" id="ARBA00022723"/>
    </source>
</evidence>
<protein>
    <submittedName>
        <fullName evidence="6">Putative hydrolase</fullName>
    </submittedName>
</protein>
<dbReference type="InterPro" id="IPR036663">
    <property type="entry name" value="Fumarylacetoacetase_C_sf"/>
</dbReference>
<accession>A0A0C6P268</accession>
<name>A0A0C6P268_BORBO</name>
<keyword evidence="3" id="KW-0479">Metal-binding</keyword>
<comment type="cofactor">
    <cofactor evidence="1">
        <name>Mg(2+)</name>
        <dbReference type="ChEBI" id="CHEBI:18420"/>
    </cofactor>
</comment>
<dbReference type="EMBL" id="HE965806">
    <property type="protein sequence ID" value="CCJ53859.1"/>
    <property type="molecule type" value="Genomic_DNA"/>
</dbReference>
<dbReference type="OrthoDB" id="8582489at2"/>
<dbReference type="GO" id="GO:0019752">
    <property type="term" value="P:carboxylic acid metabolic process"/>
    <property type="evidence" value="ECO:0007669"/>
    <property type="project" value="UniProtKB-ARBA"/>
</dbReference>
<keyword evidence="4 6" id="KW-0378">Hydrolase</keyword>
<evidence type="ECO:0000256" key="4">
    <source>
        <dbReference type="ARBA" id="ARBA00022801"/>
    </source>
</evidence>
<gene>
    <name evidence="6" type="ORF">BN112_1942</name>
</gene>
<dbReference type="AlphaFoldDB" id="A0A0C6P268"/>
<feature type="domain" description="Fumarylacetoacetase-like C-terminal" evidence="5">
    <location>
        <begin position="91"/>
        <end position="303"/>
    </location>
</feature>
<evidence type="ECO:0000313" key="7">
    <source>
        <dbReference type="Proteomes" id="UP000007564"/>
    </source>
</evidence>
<dbReference type="HOGENOM" id="CLU_028458_3_1_4"/>
<dbReference type="GO" id="GO:0016853">
    <property type="term" value="F:isomerase activity"/>
    <property type="evidence" value="ECO:0007669"/>
    <property type="project" value="UniProtKB-ARBA"/>
</dbReference>
<dbReference type="SUPFAM" id="SSF56529">
    <property type="entry name" value="FAH"/>
    <property type="match status" value="1"/>
</dbReference>
<proteinExistence type="inferred from homology"/>
<sequence length="304" mass="32384">MKFLTFSVQEQTRLGMLLDDNRVLDLTALLAARPELGLPGAPRNVGDLIALGDAALARLREPGLLDGVDIGALPTLDAVRVQPPLAMARNVFCVGRNYREHIIEGNLARGRPANSFPEAIEFFTKAPTAVIGHGGHVKRHAGLTDSLDYEVELAIVIGRAGADIPREKALDHVFGYTIVNDITARDLQARHGQWFKGKSLDTSCPMGPVVVHRSAIPDANRLAVSLSVNGELRQQDNTSDMIFDVATVIAQLSAGMTLLPGDVIATGTPKGVGFALTPPRCLQVGDVVSASVEHIGTLTNEIVA</sequence>
<organism evidence="6 7">
    <name type="scientific">Bordetella bronchiseptica 253</name>
    <dbReference type="NCBI Taxonomy" id="568707"/>
    <lineage>
        <taxon>Bacteria</taxon>
        <taxon>Pseudomonadati</taxon>
        <taxon>Pseudomonadota</taxon>
        <taxon>Betaproteobacteria</taxon>
        <taxon>Burkholderiales</taxon>
        <taxon>Alcaligenaceae</taxon>
        <taxon>Bordetella</taxon>
    </lineage>
</organism>
<dbReference type="InterPro" id="IPR011234">
    <property type="entry name" value="Fumarylacetoacetase-like_C"/>
</dbReference>
<comment type="similarity">
    <text evidence="2">Belongs to the FAH family.</text>
</comment>
<dbReference type="Gene3D" id="3.90.850.10">
    <property type="entry name" value="Fumarylacetoacetase-like, C-terminal domain"/>
    <property type="match status" value="1"/>
</dbReference>
<evidence type="ECO:0000313" key="6">
    <source>
        <dbReference type="EMBL" id="CCJ53859.1"/>
    </source>
</evidence>
<dbReference type="RefSeq" id="WP_015064258.1">
    <property type="nucleotide sequence ID" value="NC_019382.1"/>
</dbReference>
<dbReference type="KEGG" id="bbh:BN112_1942"/>
<evidence type="ECO:0000259" key="5">
    <source>
        <dbReference type="Pfam" id="PF01557"/>
    </source>
</evidence>